<dbReference type="Proteomes" id="UP001276564">
    <property type="component" value="Unassembled WGS sequence"/>
</dbReference>
<comment type="caution">
    <text evidence="7">The sequence shown here is derived from an EMBL/GenBank/DDBJ whole genome shotgun (WGS) entry which is preliminary data.</text>
</comment>
<evidence type="ECO:0000256" key="2">
    <source>
        <dbReference type="ARBA" id="ARBA00022692"/>
    </source>
</evidence>
<reference evidence="7 8" key="1">
    <citation type="submission" date="2023-08" db="EMBL/GenBank/DDBJ databases">
        <title>Implementing the SeqCode for naming new Mesorhizobium species isolated from Vachellia karroo root nodules.</title>
        <authorList>
            <person name="Van Lill M."/>
        </authorList>
    </citation>
    <scope>NUCLEOTIDE SEQUENCE [LARGE SCALE GENOMIC DNA]</scope>
    <source>
        <strain evidence="7 8">VK4B</strain>
    </source>
</reference>
<accession>A0ABU5AUT9</accession>
<feature type="transmembrane region" description="Helical" evidence="5">
    <location>
        <begin position="182"/>
        <end position="203"/>
    </location>
</feature>
<keyword evidence="3 5" id="KW-1133">Transmembrane helix</keyword>
<organism evidence="7 8">
    <name type="scientific">Mesorhizobium abyssinicae</name>
    <dbReference type="NCBI Taxonomy" id="1209958"/>
    <lineage>
        <taxon>Bacteria</taxon>
        <taxon>Pseudomonadati</taxon>
        <taxon>Pseudomonadota</taxon>
        <taxon>Alphaproteobacteria</taxon>
        <taxon>Hyphomicrobiales</taxon>
        <taxon>Phyllobacteriaceae</taxon>
        <taxon>Mesorhizobium</taxon>
    </lineage>
</organism>
<feature type="transmembrane region" description="Helical" evidence="5">
    <location>
        <begin position="111"/>
        <end position="129"/>
    </location>
</feature>
<comment type="subcellular location">
    <subcellularLocation>
        <location evidence="1">Membrane</location>
        <topology evidence="1">Multi-pass membrane protein</topology>
    </subcellularLocation>
</comment>
<evidence type="ECO:0000256" key="5">
    <source>
        <dbReference type="SAM" id="Phobius"/>
    </source>
</evidence>
<evidence type="ECO:0000256" key="1">
    <source>
        <dbReference type="ARBA" id="ARBA00004141"/>
    </source>
</evidence>
<feature type="transmembrane region" description="Helical" evidence="5">
    <location>
        <begin position="232"/>
        <end position="249"/>
    </location>
</feature>
<dbReference type="PANTHER" id="PTHR37422">
    <property type="entry name" value="TEICHURONIC ACID BIOSYNTHESIS PROTEIN TUAE"/>
    <property type="match status" value="1"/>
</dbReference>
<evidence type="ECO:0000313" key="7">
    <source>
        <dbReference type="EMBL" id="MDX8541072.1"/>
    </source>
</evidence>
<evidence type="ECO:0000256" key="4">
    <source>
        <dbReference type="ARBA" id="ARBA00023136"/>
    </source>
</evidence>
<protein>
    <submittedName>
        <fullName evidence="7">O-antigen ligase</fullName>
    </submittedName>
</protein>
<feature type="transmembrane region" description="Helical" evidence="5">
    <location>
        <begin position="350"/>
        <end position="371"/>
    </location>
</feature>
<keyword evidence="7" id="KW-0436">Ligase</keyword>
<keyword evidence="4 5" id="KW-0472">Membrane</keyword>
<feature type="domain" description="O-antigen ligase-related" evidence="6">
    <location>
        <begin position="216"/>
        <end position="361"/>
    </location>
</feature>
<feature type="transmembrane region" description="Helical" evidence="5">
    <location>
        <begin position="383"/>
        <end position="403"/>
    </location>
</feature>
<dbReference type="Pfam" id="PF04932">
    <property type="entry name" value="Wzy_C"/>
    <property type="match status" value="1"/>
</dbReference>
<keyword evidence="8" id="KW-1185">Reference proteome</keyword>
<feature type="transmembrane region" description="Helical" evidence="5">
    <location>
        <begin position="85"/>
        <end position="105"/>
    </location>
</feature>
<gene>
    <name evidence="7" type="ORF">RFM23_25980</name>
</gene>
<feature type="transmembrane region" description="Helical" evidence="5">
    <location>
        <begin position="60"/>
        <end position="78"/>
    </location>
</feature>
<name>A0ABU5AUT9_9HYPH</name>
<dbReference type="PANTHER" id="PTHR37422:SF21">
    <property type="entry name" value="EXOQ-LIKE PROTEIN"/>
    <property type="match status" value="1"/>
</dbReference>
<dbReference type="InterPro" id="IPR051533">
    <property type="entry name" value="WaaL-like"/>
</dbReference>
<proteinExistence type="predicted"/>
<feature type="transmembrane region" description="Helical" evidence="5">
    <location>
        <begin position="256"/>
        <end position="275"/>
    </location>
</feature>
<dbReference type="GO" id="GO:0016874">
    <property type="term" value="F:ligase activity"/>
    <property type="evidence" value="ECO:0007669"/>
    <property type="project" value="UniProtKB-KW"/>
</dbReference>
<dbReference type="EMBL" id="JAVIIP010000018">
    <property type="protein sequence ID" value="MDX8541072.1"/>
    <property type="molecule type" value="Genomic_DNA"/>
</dbReference>
<feature type="transmembrane region" description="Helical" evidence="5">
    <location>
        <begin position="141"/>
        <end position="162"/>
    </location>
</feature>
<feature type="transmembrane region" description="Helical" evidence="5">
    <location>
        <begin position="21"/>
        <end position="40"/>
    </location>
</feature>
<evidence type="ECO:0000256" key="3">
    <source>
        <dbReference type="ARBA" id="ARBA00022989"/>
    </source>
</evidence>
<keyword evidence="2 5" id="KW-0812">Transmembrane</keyword>
<sequence>MSNTDSLRRTERAPLSAAFTRAGVATAIAALLFTVILVSFRPFQPAGAELTGQGGDIVNQLGFSSLGAISIFALMAFADPRVARSLFSPSWMLMLGCFMLSVVLATDPPTAMRAASFTLIGILTMATILALPRDADSFSKVVIFTAVVVIGLSYVGLIVFPHEAMHTADSQEPEHAGLWRGVFTHKNIAGPIMACFSFAGLYLYRRGDKLWGAGIFAAAMIFMLHTGSKTTVGLVPFSILIVVLPSLIGMRLGTPVLFALAIIATAVGTLGIVFIPPVKHLAAVYFPDLTYTGRTTLWEFAGDMLAKKPWTGYGYESFWGTPLLLNQDQPFDRPWDIRTIVHGHDGYLDIAVLMGIPALCVAVYTFLIAPLRDYMRIPLRKENIYLGDFFMMVLLFAALNGFLESFFFRRADPVWLFFVLSVLGLRQVSLRPLAVRLPDLASTGLSRHAASVYGKAVPAEASK</sequence>
<evidence type="ECO:0000259" key="6">
    <source>
        <dbReference type="Pfam" id="PF04932"/>
    </source>
</evidence>
<dbReference type="InterPro" id="IPR007016">
    <property type="entry name" value="O-antigen_ligase-rel_domated"/>
</dbReference>
<evidence type="ECO:0000313" key="8">
    <source>
        <dbReference type="Proteomes" id="UP001276564"/>
    </source>
</evidence>
<feature type="transmembrane region" description="Helical" evidence="5">
    <location>
        <begin position="210"/>
        <end position="226"/>
    </location>
</feature>
<dbReference type="RefSeq" id="WP_320321727.1">
    <property type="nucleotide sequence ID" value="NZ_JAVIIP010000018.1"/>
</dbReference>